<dbReference type="PANTHER" id="PTHR33559">
    <property type="entry name" value="PROTEASOME ASSEMBLY CHAPERONE 4"/>
    <property type="match status" value="1"/>
</dbReference>
<name>A0A5C3MI78_9AGAR</name>
<organism evidence="1 2">
    <name type="scientific">Crucibulum laeve</name>
    <dbReference type="NCBI Taxonomy" id="68775"/>
    <lineage>
        <taxon>Eukaryota</taxon>
        <taxon>Fungi</taxon>
        <taxon>Dikarya</taxon>
        <taxon>Basidiomycota</taxon>
        <taxon>Agaricomycotina</taxon>
        <taxon>Agaricomycetes</taxon>
        <taxon>Agaricomycetidae</taxon>
        <taxon>Agaricales</taxon>
        <taxon>Agaricineae</taxon>
        <taxon>Nidulariaceae</taxon>
        <taxon>Crucibulum</taxon>
    </lineage>
</organism>
<dbReference type="Pfam" id="PF16093">
    <property type="entry name" value="PAC4"/>
    <property type="match status" value="1"/>
</dbReference>
<dbReference type="EMBL" id="ML213590">
    <property type="protein sequence ID" value="TFK44373.1"/>
    <property type="molecule type" value="Genomic_DNA"/>
</dbReference>
<accession>A0A5C3MI78</accession>
<protein>
    <submittedName>
        <fullName evidence="1">Uncharacterized protein</fullName>
    </submittedName>
</protein>
<dbReference type="InterPro" id="IPR032157">
    <property type="entry name" value="PAC4"/>
</dbReference>
<keyword evidence="2" id="KW-1185">Reference proteome</keyword>
<reference evidence="1 2" key="1">
    <citation type="journal article" date="2019" name="Nat. Ecol. Evol.">
        <title>Megaphylogeny resolves global patterns of mushroom evolution.</title>
        <authorList>
            <person name="Varga T."/>
            <person name="Krizsan K."/>
            <person name="Foldi C."/>
            <person name="Dima B."/>
            <person name="Sanchez-Garcia M."/>
            <person name="Sanchez-Ramirez S."/>
            <person name="Szollosi G.J."/>
            <person name="Szarkandi J.G."/>
            <person name="Papp V."/>
            <person name="Albert L."/>
            <person name="Andreopoulos W."/>
            <person name="Angelini C."/>
            <person name="Antonin V."/>
            <person name="Barry K.W."/>
            <person name="Bougher N.L."/>
            <person name="Buchanan P."/>
            <person name="Buyck B."/>
            <person name="Bense V."/>
            <person name="Catcheside P."/>
            <person name="Chovatia M."/>
            <person name="Cooper J."/>
            <person name="Damon W."/>
            <person name="Desjardin D."/>
            <person name="Finy P."/>
            <person name="Geml J."/>
            <person name="Haridas S."/>
            <person name="Hughes K."/>
            <person name="Justo A."/>
            <person name="Karasinski D."/>
            <person name="Kautmanova I."/>
            <person name="Kiss B."/>
            <person name="Kocsube S."/>
            <person name="Kotiranta H."/>
            <person name="LaButti K.M."/>
            <person name="Lechner B.E."/>
            <person name="Liimatainen K."/>
            <person name="Lipzen A."/>
            <person name="Lukacs Z."/>
            <person name="Mihaltcheva S."/>
            <person name="Morgado L.N."/>
            <person name="Niskanen T."/>
            <person name="Noordeloos M.E."/>
            <person name="Ohm R.A."/>
            <person name="Ortiz-Santana B."/>
            <person name="Ovrebo C."/>
            <person name="Racz N."/>
            <person name="Riley R."/>
            <person name="Savchenko A."/>
            <person name="Shiryaev A."/>
            <person name="Soop K."/>
            <person name="Spirin V."/>
            <person name="Szebenyi C."/>
            <person name="Tomsovsky M."/>
            <person name="Tulloss R.E."/>
            <person name="Uehling J."/>
            <person name="Grigoriev I.V."/>
            <person name="Vagvolgyi C."/>
            <person name="Papp T."/>
            <person name="Martin F.M."/>
            <person name="Miettinen O."/>
            <person name="Hibbett D.S."/>
            <person name="Nagy L.G."/>
        </authorList>
    </citation>
    <scope>NUCLEOTIDE SEQUENCE [LARGE SCALE GENOMIC DNA]</scope>
    <source>
        <strain evidence="1 2">CBS 166.37</strain>
    </source>
</reference>
<dbReference type="PANTHER" id="PTHR33559:SF1">
    <property type="entry name" value="PROTEASOME ASSEMBLY CHAPERONE 4"/>
    <property type="match status" value="1"/>
</dbReference>
<evidence type="ECO:0000313" key="1">
    <source>
        <dbReference type="EMBL" id="TFK44373.1"/>
    </source>
</evidence>
<dbReference type="OrthoDB" id="368507at2759"/>
<sequence length="144" mass="15626">MTSERVISVNTQHLVSANHSLPSLALQVTKLVDSYMLWIGIAEGSPDDAETSVFQGSLCKDWACAMPPKTPGTIPPATSLFRSSSTDIALSMAQRLAKRFQKQIFLSVDLPTTFLSMGQGLQLLQEAEKGIVVTLKRIENDSSS</sequence>
<dbReference type="Proteomes" id="UP000308652">
    <property type="component" value="Unassembled WGS sequence"/>
</dbReference>
<proteinExistence type="predicted"/>
<evidence type="ECO:0000313" key="2">
    <source>
        <dbReference type="Proteomes" id="UP000308652"/>
    </source>
</evidence>
<dbReference type="AlphaFoldDB" id="A0A5C3MI78"/>
<dbReference type="GO" id="GO:0043248">
    <property type="term" value="P:proteasome assembly"/>
    <property type="evidence" value="ECO:0007669"/>
    <property type="project" value="InterPro"/>
</dbReference>
<gene>
    <name evidence="1" type="ORF">BDQ12DRAFT_672867</name>
</gene>